<accession>A0AAF0YDU4</accession>
<organism evidence="2 3">
    <name type="scientific">Vanrija pseudolonga</name>
    <dbReference type="NCBI Taxonomy" id="143232"/>
    <lineage>
        <taxon>Eukaryota</taxon>
        <taxon>Fungi</taxon>
        <taxon>Dikarya</taxon>
        <taxon>Basidiomycota</taxon>
        <taxon>Agaricomycotina</taxon>
        <taxon>Tremellomycetes</taxon>
        <taxon>Trichosporonales</taxon>
        <taxon>Trichosporonaceae</taxon>
        <taxon>Vanrija</taxon>
    </lineage>
</organism>
<evidence type="ECO:0000313" key="2">
    <source>
        <dbReference type="EMBL" id="WOO84965.1"/>
    </source>
</evidence>
<evidence type="ECO:0000313" key="3">
    <source>
        <dbReference type="Proteomes" id="UP000827549"/>
    </source>
</evidence>
<sequence>MRATYLFALLAATLAAAAPAPATDPNSVEMIGIDGNIITVPAANVTWGSGAADSSLHARAAKCSKGWSECSWINKYGCFIGCCRLIIV</sequence>
<dbReference type="GeneID" id="87811638"/>
<dbReference type="RefSeq" id="XP_062630991.1">
    <property type="nucleotide sequence ID" value="XM_062775007.1"/>
</dbReference>
<dbReference type="AlphaFoldDB" id="A0AAF0YDU4"/>
<evidence type="ECO:0000256" key="1">
    <source>
        <dbReference type="SAM" id="SignalP"/>
    </source>
</evidence>
<keyword evidence="1" id="KW-0732">Signal</keyword>
<reference evidence="2" key="1">
    <citation type="submission" date="2023-10" db="EMBL/GenBank/DDBJ databases">
        <authorList>
            <person name="Noh H."/>
        </authorList>
    </citation>
    <scope>NUCLEOTIDE SEQUENCE</scope>
    <source>
        <strain evidence="2">DUCC4014</strain>
    </source>
</reference>
<gene>
    <name evidence="2" type="ORF">LOC62_06G008472</name>
</gene>
<proteinExistence type="predicted"/>
<name>A0AAF0YDU4_9TREE</name>
<dbReference type="EMBL" id="CP086719">
    <property type="protein sequence ID" value="WOO84965.1"/>
    <property type="molecule type" value="Genomic_DNA"/>
</dbReference>
<dbReference type="Proteomes" id="UP000827549">
    <property type="component" value="Chromosome 6"/>
</dbReference>
<keyword evidence="3" id="KW-1185">Reference proteome</keyword>
<protein>
    <submittedName>
        <fullName evidence="2">Uncharacterized protein</fullName>
    </submittedName>
</protein>
<feature type="chain" id="PRO_5042011302" evidence="1">
    <location>
        <begin position="23"/>
        <end position="88"/>
    </location>
</feature>
<feature type="signal peptide" evidence="1">
    <location>
        <begin position="1"/>
        <end position="22"/>
    </location>
</feature>